<evidence type="ECO:0000313" key="1">
    <source>
        <dbReference type="EMBL" id="KAJ9587407.1"/>
    </source>
</evidence>
<keyword evidence="2" id="KW-1185">Reference proteome</keyword>
<name>A0AAD7ZVG5_DIPPU</name>
<comment type="caution">
    <text evidence="1">The sequence shown here is derived from an EMBL/GenBank/DDBJ whole genome shotgun (WGS) entry which is preliminary data.</text>
</comment>
<sequence>KSEYPSAMQHGGQAHHRSSHFYCLILCTTFKNYRLVFPTTKTWPSLCKIPSGSKWNSSDEIKSTNAQIVGVARYRREPGFSVLRGYVRRALFLYNGFQSGQPRAIRLRRVDT</sequence>
<dbReference type="AlphaFoldDB" id="A0AAD7ZVG5"/>
<reference evidence="1" key="1">
    <citation type="journal article" date="2023" name="IScience">
        <title>Live-bearing cockroach genome reveals convergent evolutionary mechanisms linked to viviparity in insects and beyond.</title>
        <authorList>
            <person name="Fouks B."/>
            <person name="Harrison M.C."/>
            <person name="Mikhailova A.A."/>
            <person name="Marchal E."/>
            <person name="English S."/>
            <person name="Carruthers M."/>
            <person name="Jennings E.C."/>
            <person name="Chiamaka E.L."/>
            <person name="Frigard R.A."/>
            <person name="Pippel M."/>
            <person name="Attardo G.M."/>
            <person name="Benoit J.B."/>
            <person name="Bornberg-Bauer E."/>
            <person name="Tobe S.S."/>
        </authorList>
    </citation>
    <scope>NUCLEOTIDE SEQUENCE</scope>
    <source>
        <strain evidence="1">Stay&amp;Tobe</strain>
    </source>
</reference>
<feature type="non-terminal residue" evidence="1">
    <location>
        <position position="1"/>
    </location>
</feature>
<gene>
    <name evidence="1" type="ORF">L9F63_019082</name>
</gene>
<feature type="non-terminal residue" evidence="1">
    <location>
        <position position="112"/>
    </location>
</feature>
<proteinExistence type="predicted"/>
<protein>
    <submittedName>
        <fullName evidence="1">Uncharacterized protein</fullName>
    </submittedName>
</protein>
<evidence type="ECO:0000313" key="2">
    <source>
        <dbReference type="Proteomes" id="UP001233999"/>
    </source>
</evidence>
<dbReference type="Proteomes" id="UP001233999">
    <property type="component" value="Unassembled WGS sequence"/>
</dbReference>
<reference evidence="1" key="2">
    <citation type="submission" date="2023-05" db="EMBL/GenBank/DDBJ databases">
        <authorList>
            <person name="Fouks B."/>
        </authorList>
    </citation>
    <scope>NUCLEOTIDE SEQUENCE</scope>
    <source>
        <strain evidence="1">Stay&amp;Tobe</strain>
        <tissue evidence="1">Testes</tissue>
    </source>
</reference>
<organism evidence="1 2">
    <name type="scientific">Diploptera punctata</name>
    <name type="common">Pacific beetle cockroach</name>
    <dbReference type="NCBI Taxonomy" id="6984"/>
    <lineage>
        <taxon>Eukaryota</taxon>
        <taxon>Metazoa</taxon>
        <taxon>Ecdysozoa</taxon>
        <taxon>Arthropoda</taxon>
        <taxon>Hexapoda</taxon>
        <taxon>Insecta</taxon>
        <taxon>Pterygota</taxon>
        <taxon>Neoptera</taxon>
        <taxon>Polyneoptera</taxon>
        <taxon>Dictyoptera</taxon>
        <taxon>Blattodea</taxon>
        <taxon>Blaberoidea</taxon>
        <taxon>Blaberidae</taxon>
        <taxon>Diplopterinae</taxon>
        <taxon>Diploptera</taxon>
    </lineage>
</organism>
<dbReference type="EMBL" id="JASPKZ010006441">
    <property type="protein sequence ID" value="KAJ9587407.1"/>
    <property type="molecule type" value="Genomic_DNA"/>
</dbReference>
<accession>A0AAD7ZVG5</accession>